<sequence length="1130" mass="121203">MATSLLSKRLRSSEADPDAEPSWIRRQVTSGLQCISRRACVHPIHTIVVIALLASTTYVGLLEGSLFDTARNPRNVAGQVDTETLLQGSRSLRLGESTSWKWQAEDTWADSTQVETPAVRHLALTTFIFPDSASKSASTAPSADNVPVPANVSAHPVPHTPNLFSPFSHDSSLVYSVPFDQVSDLLRAVQEIPDSSADEEEEESKKWIMRAARGASNSHTALRLWLMDAWSSFVDLIKHAETIDIVIMALGYLSMHLSFVSLFFSMRRLGSNFWLAATVLFSGSFAFLFGLLVTTKLGVQINLLLLSEGLPFLVVTIGFEKPIMFTRAVLSASVDNRRPRAGAAPRPLASSTSGSIQDSIATAIKKQGFEIVQHYCIEIGLLAMGAASGVQGGLQQFCFLAAWILFFDCVLLFTFYTTILCIKLEITRIRRHVALRKALEEDGITHSVAENVASSSDWPNLGSDSSEGDTSIFGRQVKSSSVRRFKILMVGGLILVNVVNLSAIPFRNTSNGALISRLSNVLAPAPIDPFKVAENGLDAIYVAAKSQKQETIVTIIPPIKYKLEYPSIHYAAGETPSSFDIEYTDQLLDAVGGKVLESLLKSVEDPFISKWIIAALTFSIILNGYLFNAARWGIKEPEATPAPPKEPVAPKVYPKFEPNEQESDRTMADCELMLKEKRAPHLTDEELIALSLKGKLPGYALEKTMEDENLMSRVDAFTRAVKIRRAVIARTPATSHITSSLEVSKLPFKDYNYGLVHGACCENVIGYLPLPIGVAGPIKIDGQDYFIPMATTEGVLVASTSRGSKAINAGGGAVTVLTGDGMTRGPCVTFPTLARAAAAKVWIDSEEGRSIITAAFNSTSRFARLQSLKTALAGTYLYIRFKTTTGDAMGMNMISKGCEKALDVMSKECGFDDMSIISLSGNFCTDKKSAAINWTDGRGKSVVAEAIIPGDIVKSVLKSDVNALVELNVSKNLIGSAMAGSLGGFNAHASNIVSAIFLATGQDPAQNVESSSCITTMKNNNGDLQIAVSMPSIEVGTIGGGTILEAQGAMLDLLGVRGAHTTTPGENARQLSRIIAASVLAGELSLCAALAAGHLVRAHMAHNRSAAPTRSSTPVSAAVGAARGLSMTSK</sequence>
<accession>A0A9W9PRR4</accession>
<dbReference type="GO" id="GO:0005778">
    <property type="term" value="C:peroxisomal membrane"/>
    <property type="evidence" value="ECO:0007669"/>
    <property type="project" value="TreeGrafter"/>
</dbReference>
<comment type="subcellular location">
    <subcellularLocation>
        <location evidence="1 9">Endoplasmic reticulum membrane</location>
        <topology evidence="1 9">Multi-pass membrane protein</topology>
    </subcellularLocation>
</comment>
<feature type="region of interest" description="Disordered" evidence="10">
    <location>
        <begin position="1"/>
        <end position="20"/>
    </location>
</feature>
<name>A0A9W9PRR4_9EURO</name>
<keyword evidence="8 9" id="KW-0472">Membrane</keyword>
<dbReference type="EMBL" id="JAPZBO010000008">
    <property type="protein sequence ID" value="KAJ5307738.1"/>
    <property type="molecule type" value="Genomic_DNA"/>
</dbReference>
<dbReference type="SUPFAM" id="SSF55035">
    <property type="entry name" value="NAD-binding domain of HMG-CoA reductase"/>
    <property type="match status" value="1"/>
</dbReference>
<dbReference type="InterPro" id="IPR004554">
    <property type="entry name" value="HMG_CoA_Rdtase_eu_arc"/>
</dbReference>
<feature type="transmembrane region" description="Helical" evidence="9">
    <location>
        <begin position="273"/>
        <end position="293"/>
    </location>
</feature>
<dbReference type="FunFam" id="3.90.770.10:FF:000001">
    <property type="entry name" value="3-hydroxy-3-methylglutaryl coenzyme A reductase"/>
    <property type="match status" value="1"/>
</dbReference>
<dbReference type="Proteomes" id="UP001147746">
    <property type="component" value="Unassembled WGS sequence"/>
</dbReference>
<protein>
    <recommendedName>
        <fullName evidence="9">3-hydroxy-3-methylglutaryl coenzyme A reductase</fullName>
        <shortName evidence="9">HMG-CoA reductase</shortName>
        <ecNumber evidence="9">1.1.1.34</ecNumber>
    </recommendedName>
</protein>
<dbReference type="Pfam" id="PF13323">
    <property type="entry name" value="HPIH"/>
    <property type="match status" value="1"/>
</dbReference>
<dbReference type="InterPro" id="IPR053958">
    <property type="entry name" value="HMGCR/SNAP/NPC1-like_SSD"/>
</dbReference>
<keyword evidence="4 9" id="KW-0256">Endoplasmic reticulum</keyword>
<reference evidence="12" key="2">
    <citation type="journal article" date="2023" name="IMA Fungus">
        <title>Comparative genomic study of the Penicillium genus elucidates a diverse pangenome and 15 lateral gene transfer events.</title>
        <authorList>
            <person name="Petersen C."/>
            <person name="Sorensen T."/>
            <person name="Nielsen M.R."/>
            <person name="Sondergaard T.E."/>
            <person name="Sorensen J.L."/>
            <person name="Fitzpatrick D.A."/>
            <person name="Frisvad J.C."/>
            <person name="Nielsen K.L."/>
        </authorList>
    </citation>
    <scope>NUCLEOTIDE SEQUENCE</scope>
    <source>
        <strain evidence="12">IBT 21472</strain>
    </source>
</reference>
<feature type="domain" description="SSD" evidence="11">
    <location>
        <begin position="244"/>
        <end position="422"/>
    </location>
</feature>
<evidence type="ECO:0000256" key="10">
    <source>
        <dbReference type="SAM" id="MobiDB-lite"/>
    </source>
</evidence>
<dbReference type="PANTHER" id="PTHR10572:SF24">
    <property type="entry name" value="3-HYDROXY-3-METHYLGLUTARYL-COENZYME A REDUCTASE"/>
    <property type="match status" value="1"/>
</dbReference>
<dbReference type="AlphaFoldDB" id="A0A9W9PRR4"/>
<keyword evidence="7 9" id="KW-0560">Oxidoreductase</keyword>
<dbReference type="InterPro" id="IPR009023">
    <property type="entry name" value="HMG_CoA_Rdtase_NAD(P)-bd_sf"/>
</dbReference>
<dbReference type="InterPro" id="IPR023074">
    <property type="entry name" value="HMG_CoA_Rdtase_cat_sf"/>
</dbReference>
<dbReference type="GO" id="GO:0004420">
    <property type="term" value="F:hydroxymethylglutaryl-CoA reductase (NADPH) activity"/>
    <property type="evidence" value="ECO:0007669"/>
    <property type="project" value="UniProtKB-EC"/>
</dbReference>
<dbReference type="InterPro" id="IPR023076">
    <property type="entry name" value="HMG_CoA_Rdtase_CS"/>
</dbReference>
<organism evidence="12 13">
    <name type="scientific">Penicillium atrosanguineum</name>
    <dbReference type="NCBI Taxonomy" id="1132637"/>
    <lineage>
        <taxon>Eukaryota</taxon>
        <taxon>Fungi</taxon>
        <taxon>Dikarya</taxon>
        <taxon>Ascomycota</taxon>
        <taxon>Pezizomycotina</taxon>
        <taxon>Eurotiomycetes</taxon>
        <taxon>Eurotiomycetidae</taxon>
        <taxon>Eurotiales</taxon>
        <taxon>Aspergillaceae</taxon>
        <taxon>Penicillium</taxon>
    </lineage>
</organism>
<evidence type="ECO:0000313" key="12">
    <source>
        <dbReference type="EMBL" id="KAJ5307738.1"/>
    </source>
</evidence>
<dbReference type="PRINTS" id="PR00071">
    <property type="entry name" value="HMGCOARDTASE"/>
</dbReference>
<reference evidence="12" key="1">
    <citation type="submission" date="2022-12" db="EMBL/GenBank/DDBJ databases">
        <authorList>
            <person name="Petersen C."/>
        </authorList>
    </citation>
    <scope>NUCLEOTIDE SEQUENCE</scope>
    <source>
        <strain evidence="12">IBT 21472</strain>
    </source>
</reference>
<dbReference type="NCBIfam" id="TIGR00533">
    <property type="entry name" value="HMG_CoA_R_NADP"/>
    <property type="match status" value="1"/>
</dbReference>
<proteinExistence type="inferred from homology"/>
<dbReference type="PROSITE" id="PS01192">
    <property type="entry name" value="HMG_COA_REDUCTASE_3"/>
    <property type="match status" value="1"/>
</dbReference>
<keyword evidence="13" id="KW-1185">Reference proteome</keyword>
<dbReference type="PROSITE" id="PS50065">
    <property type="entry name" value="HMG_COA_REDUCTASE_4"/>
    <property type="match status" value="1"/>
</dbReference>
<feature type="transmembrane region" description="Helical" evidence="9">
    <location>
        <begin position="375"/>
        <end position="394"/>
    </location>
</feature>
<dbReference type="PROSITE" id="PS50156">
    <property type="entry name" value="SSD"/>
    <property type="match status" value="1"/>
</dbReference>
<evidence type="ECO:0000256" key="2">
    <source>
        <dbReference type="ARBA" id="ARBA00007661"/>
    </source>
</evidence>
<feature type="compositionally biased region" description="Polar residues" evidence="10">
    <location>
        <begin position="1106"/>
        <end position="1115"/>
    </location>
</feature>
<dbReference type="Gene3D" id="1.10.3270.10">
    <property type="entry name" value="HMGR, N-terminal domain"/>
    <property type="match status" value="1"/>
</dbReference>
<dbReference type="CDD" id="cd00643">
    <property type="entry name" value="HMG-CoA_reductase_classI"/>
    <property type="match status" value="1"/>
</dbReference>
<comment type="caution">
    <text evidence="12">The sequence shown here is derived from an EMBL/GenBank/DDBJ whole genome shotgun (WGS) entry which is preliminary data.</text>
</comment>
<dbReference type="OrthoDB" id="310654at2759"/>
<dbReference type="GO" id="GO:0006696">
    <property type="term" value="P:ergosterol biosynthetic process"/>
    <property type="evidence" value="ECO:0007669"/>
    <property type="project" value="TreeGrafter"/>
</dbReference>
<evidence type="ECO:0000256" key="8">
    <source>
        <dbReference type="ARBA" id="ARBA00023136"/>
    </source>
</evidence>
<comment type="similarity">
    <text evidence="2 9">Belongs to the HMG-CoA reductase family.</text>
</comment>
<dbReference type="InterPro" id="IPR025583">
    <property type="entry name" value="HMG-CoA_N_dom"/>
</dbReference>
<dbReference type="Pfam" id="PF12349">
    <property type="entry name" value="Sterol-sensing"/>
    <property type="match status" value="1"/>
</dbReference>
<keyword evidence="5 9" id="KW-0521">NADP</keyword>
<gene>
    <name evidence="12" type="ORF">N7476_008394</name>
</gene>
<feature type="transmembrane region" description="Helical" evidence="9">
    <location>
        <begin position="400"/>
        <end position="422"/>
    </location>
</feature>
<keyword evidence="3 9" id="KW-0812">Transmembrane</keyword>
<comment type="catalytic activity">
    <reaction evidence="9">
        <text>(R)-mevalonate + 2 NADP(+) + CoA = (3S)-3-hydroxy-3-methylglutaryl-CoA + 2 NADPH + 2 H(+)</text>
        <dbReference type="Rhea" id="RHEA:15989"/>
        <dbReference type="ChEBI" id="CHEBI:15378"/>
        <dbReference type="ChEBI" id="CHEBI:36464"/>
        <dbReference type="ChEBI" id="CHEBI:43074"/>
        <dbReference type="ChEBI" id="CHEBI:57287"/>
        <dbReference type="ChEBI" id="CHEBI:57783"/>
        <dbReference type="ChEBI" id="CHEBI:58349"/>
        <dbReference type="EC" id="1.1.1.34"/>
    </reaction>
</comment>
<evidence type="ECO:0000256" key="9">
    <source>
        <dbReference type="RuleBase" id="RU361219"/>
    </source>
</evidence>
<dbReference type="PROSITE" id="PS00066">
    <property type="entry name" value="HMG_COA_REDUCTASE_1"/>
    <property type="match status" value="1"/>
</dbReference>
<feature type="region of interest" description="Disordered" evidence="10">
    <location>
        <begin position="1104"/>
        <end position="1130"/>
    </location>
</feature>
<feature type="transmembrane region" description="Helical" evidence="9">
    <location>
        <begin position="245"/>
        <end position="266"/>
    </location>
</feature>
<dbReference type="Gene3D" id="3.30.70.420">
    <property type="entry name" value="Hydroxymethylglutaryl-CoA reductase, class I/II, NAD/NADP-binding domain"/>
    <property type="match status" value="1"/>
</dbReference>
<evidence type="ECO:0000256" key="6">
    <source>
        <dbReference type="ARBA" id="ARBA00022989"/>
    </source>
</evidence>
<evidence type="ECO:0000259" key="11">
    <source>
        <dbReference type="PROSITE" id="PS50156"/>
    </source>
</evidence>
<evidence type="ECO:0000256" key="4">
    <source>
        <dbReference type="ARBA" id="ARBA00022824"/>
    </source>
</evidence>
<dbReference type="GO" id="GO:0008299">
    <property type="term" value="P:isoprenoid biosynthetic process"/>
    <property type="evidence" value="ECO:0007669"/>
    <property type="project" value="InterPro"/>
</dbReference>
<keyword evidence="6 9" id="KW-1133">Transmembrane helix</keyword>
<evidence type="ECO:0000256" key="7">
    <source>
        <dbReference type="ARBA" id="ARBA00023002"/>
    </source>
</evidence>
<dbReference type="InterPro" id="IPR000731">
    <property type="entry name" value="SSD"/>
</dbReference>
<evidence type="ECO:0000256" key="1">
    <source>
        <dbReference type="ARBA" id="ARBA00004477"/>
    </source>
</evidence>
<dbReference type="InterPro" id="IPR023282">
    <property type="entry name" value="HMG_CoA_Rdtase_N"/>
</dbReference>
<evidence type="ECO:0000313" key="13">
    <source>
        <dbReference type="Proteomes" id="UP001147746"/>
    </source>
</evidence>
<dbReference type="InterPro" id="IPR009029">
    <property type="entry name" value="HMG_CoA_Rdtase_sub-bd_dom_sf"/>
</dbReference>
<dbReference type="Pfam" id="PF00368">
    <property type="entry name" value="HMG-CoA_red"/>
    <property type="match status" value="1"/>
</dbReference>
<dbReference type="PANTHER" id="PTHR10572">
    <property type="entry name" value="3-HYDROXY-3-METHYLGLUTARYL-COENZYME A REDUCTASE"/>
    <property type="match status" value="1"/>
</dbReference>
<comment type="pathway">
    <text evidence="9">Metabolic intermediate biosynthesis; (R)-mevalonate biosynthesis; (R)-mevalonate from acetyl-CoA: step 3/3.</text>
</comment>
<dbReference type="GO" id="GO:0005789">
    <property type="term" value="C:endoplasmic reticulum membrane"/>
    <property type="evidence" value="ECO:0007669"/>
    <property type="project" value="UniProtKB-SubCell"/>
</dbReference>
<dbReference type="InterPro" id="IPR002202">
    <property type="entry name" value="HMG_CoA_Rdtase"/>
</dbReference>
<feature type="transmembrane region" description="Helical" evidence="9">
    <location>
        <begin position="299"/>
        <end position="319"/>
    </location>
</feature>
<feature type="transmembrane region" description="Helical" evidence="9">
    <location>
        <begin position="485"/>
        <end position="506"/>
    </location>
</feature>
<dbReference type="Gene3D" id="3.90.770.10">
    <property type="entry name" value="3-hydroxy-3-methylglutaryl-coenzyme A Reductase, Chain A, domain 2"/>
    <property type="match status" value="1"/>
</dbReference>
<feature type="region of interest" description="Disordered" evidence="10">
    <location>
        <begin position="638"/>
        <end position="660"/>
    </location>
</feature>
<dbReference type="SUPFAM" id="SSF56542">
    <property type="entry name" value="Substrate-binding domain of HMG-CoA reductase"/>
    <property type="match status" value="1"/>
</dbReference>
<dbReference type="EC" id="1.1.1.34" evidence="9"/>
<evidence type="ECO:0000256" key="3">
    <source>
        <dbReference type="ARBA" id="ARBA00022692"/>
    </source>
</evidence>
<dbReference type="FunFam" id="3.30.70.420:FF:000001">
    <property type="entry name" value="3-hydroxy-3-methylglutaryl coenzyme A reductase"/>
    <property type="match status" value="1"/>
</dbReference>
<evidence type="ECO:0000256" key="5">
    <source>
        <dbReference type="ARBA" id="ARBA00022857"/>
    </source>
</evidence>
<dbReference type="GO" id="GO:0015936">
    <property type="term" value="P:coenzyme A metabolic process"/>
    <property type="evidence" value="ECO:0007669"/>
    <property type="project" value="InterPro"/>
</dbReference>
<dbReference type="PROSITE" id="PS00318">
    <property type="entry name" value="HMG_COA_REDUCTASE_2"/>
    <property type="match status" value="1"/>
</dbReference>
<dbReference type="FunFam" id="1.10.3270.10:FF:000001">
    <property type="entry name" value="3-hydroxy-3-methylglutaryl coenzyme A reductase"/>
    <property type="match status" value="1"/>
</dbReference>